<sequence>MSRPRWPGGLDLEAENPIPPPSKRVWCRLNPSGPNVLPLVWCGSLEMRVLAQVSSSSSDRGSKLRACRCENGKCEGEDGKQICKCNPGFGNFSKITCRACECGPDTNCMWEPGWSVKKICFCKPEYSQKSTKCEACNCGPDTNCTFTDQGFFKPYLKKCLCKPGYNEEEGKCVEKRSELLVLRGSPMSNQLVEQP</sequence>
<dbReference type="Proteomes" id="UP000499080">
    <property type="component" value="Unassembled WGS sequence"/>
</dbReference>
<keyword evidence="2" id="KW-1185">Reference proteome</keyword>
<evidence type="ECO:0000313" key="2">
    <source>
        <dbReference type="Proteomes" id="UP000499080"/>
    </source>
</evidence>
<organism evidence="1 2">
    <name type="scientific">Araneus ventricosus</name>
    <name type="common">Orbweaver spider</name>
    <name type="synonym">Epeira ventricosa</name>
    <dbReference type="NCBI Taxonomy" id="182803"/>
    <lineage>
        <taxon>Eukaryota</taxon>
        <taxon>Metazoa</taxon>
        <taxon>Ecdysozoa</taxon>
        <taxon>Arthropoda</taxon>
        <taxon>Chelicerata</taxon>
        <taxon>Arachnida</taxon>
        <taxon>Araneae</taxon>
        <taxon>Araneomorphae</taxon>
        <taxon>Entelegynae</taxon>
        <taxon>Araneoidea</taxon>
        <taxon>Araneidae</taxon>
        <taxon>Araneus</taxon>
    </lineage>
</organism>
<name>A0A4Y2IQB1_ARAVE</name>
<comment type="caution">
    <text evidence="1">The sequence shown here is derived from an EMBL/GenBank/DDBJ whole genome shotgun (WGS) entry which is preliminary data.</text>
</comment>
<dbReference type="AlphaFoldDB" id="A0A4Y2IQB1"/>
<protein>
    <recommendedName>
        <fullName evidence="3">EGF-like domain-containing protein</fullName>
    </recommendedName>
</protein>
<gene>
    <name evidence="1" type="ORF">AVEN_45038_1</name>
</gene>
<evidence type="ECO:0000313" key="1">
    <source>
        <dbReference type="EMBL" id="GBM80053.1"/>
    </source>
</evidence>
<dbReference type="OrthoDB" id="410989at2759"/>
<reference evidence="1 2" key="1">
    <citation type="journal article" date="2019" name="Sci. Rep.">
        <title>Orb-weaving spider Araneus ventricosus genome elucidates the spidroin gene catalogue.</title>
        <authorList>
            <person name="Kono N."/>
            <person name="Nakamura H."/>
            <person name="Ohtoshi R."/>
            <person name="Moran D.A.P."/>
            <person name="Shinohara A."/>
            <person name="Yoshida Y."/>
            <person name="Fujiwara M."/>
            <person name="Mori M."/>
            <person name="Tomita M."/>
            <person name="Arakawa K."/>
        </authorList>
    </citation>
    <scope>NUCLEOTIDE SEQUENCE [LARGE SCALE GENOMIC DNA]</scope>
</reference>
<dbReference type="EMBL" id="BGPR01002857">
    <property type="protein sequence ID" value="GBM80053.1"/>
    <property type="molecule type" value="Genomic_DNA"/>
</dbReference>
<accession>A0A4Y2IQB1</accession>
<proteinExistence type="predicted"/>
<evidence type="ECO:0008006" key="3">
    <source>
        <dbReference type="Google" id="ProtNLM"/>
    </source>
</evidence>